<dbReference type="Pfam" id="PF00010">
    <property type="entry name" value="HLH"/>
    <property type="match status" value="1"/>
</dbReference>
<feature type="domain" description="BHLH" evidence="14">
    <location>
        <begin position="298"/>
        <end position="348"/>
    </location>
</feature>
<evidence type="ECO:0000256" key="9">
    <source>
        <dbReference type="ARBA" id="ARBA00023163"/>
    </source>
</evidence>
<dbReference type="OrthoDB" id="2133190at2759"/>
<dbReference type="InterPro" id="IPR011598">
    <property type="entry name" value="bHLH_dom"/>
</dbReference>
<evidence type="ECO:0000256" key="5">
    <source>
        <dbReference type="ARBA" id="ARBA00022989"/>
    </source>
</evidence>
<feature type="region of interest" description="Disordered" evidence="12">
    <location>
        <begin position="385"/>
        <end position="434"/>
    </location>
</feature>
<evidence type="ECO:0000256" key="12">
    <source>
        <dbReference type="SAM" id="MobiDB-lite"/>
    </source>
</evidence>
<keyword evidence="7" id="KW-0238">DNA-binding</keyword>
<keyword evidence="4" id="KW-0256">Endoplasmic reticulum</keyword>
<dbReference type="Proteomes" id="UP000192578">
    <property type="component" value="Unassembled WGS sequence"/>
</dbReference>
<evidence type="ECO:0000313" key="15">
    <source>
        <dbReference type="EMBL" id="OQV18258.1"/>
    </source>
</evidence>
<evidence type="ECO:0000259" key="14">
    <source>
        <dbReference type="PROSITE" id="PS50888"/>
    </source>
</evidence>
<evidence type="ECO:0000313" key="16">
    <source>
        <dbReference type="Proteomes" id="UP000192578"/>
    </source>
</evidence>
<dbReference type="AlphaFoldDB" id="A0A1W0WSR9"/>
<proteinExistence type="predicted"/>
<evidence type="ECO:0000256" key="11">
    <source>
        <dbReference type="SAM" id="Coils"/>
    </source>
</evidence>
<evidence type="ECO:0000256" key="2">
    <source>
        <dbReference type="ARBA" id="ARBA00004477"/>
    </source>
</evidence>
<dbReference type="SUPFAM" id="SSF47459">
    <property type="entry name" value="HLH, helix-loop-helix DNA-binding domain"/>
    <property type="match status" value="1"/>
</dbReference>
<protein>
    <submittedName>
        <fullName evidence="15">Sterol regulatory element-binding protein 1</fullName>
    </submittedName>
</protein>
<dbReference type="EMBL" id="MTYJ01000051">
    <property type="protein sequence ID" value="OQV18258.1"/>
    <property type="molecule type" value="Genomic_DNA"/>
</dbReference>
<dbReference type="GO" id="GO:0000978">
    <property type="term" value="F:RNA polymerase II cis-regulatory region sequence-specific DNA binding"/>
    <property type="evidence" value="ECO:0007669"/>
    <property type="project" value="TreeGrafter"/>
</dbReference>
<comment type="caution">
    <text evidence="15">The sequence shown here is derived from an EMBL/GenBank/DDBJ whole genome shotgun (WGS) entry which is preliminary data.</text>
</comment>
<dbReference type="PANTHER" id="PTHR46062:SF1">
    <property type="entry name" value="LP12374P"/>
    <property type="match status" value="1"/>
</dbReference>
<evidence type="ECO:0000256" key="1">
    <source>
        <dbReference type="ARBA" id="ARBA00004123"/>
    </source>
</evidence>
<feature type="compositionally biased region" description="Low complexity" evidence="12">
    <location>
        <begin position="404"/>
        <end position="415"/>
    </location>
</feature>
<dbReference type="PANTHER" id="PTHR46062">
    <property type="entry name" value="STEROL REGULATORY ELEMENT-BINDING PROTEIN"/>
    <property type="match status" value="1"/>
</dbReference>
<evidence type="ECO:0000256" key="13">
    <source>
        <dbReference type="SAM" id="Phobius"/>
    </source>
</evidence>
<organism evidence="15 16">
    <name type="scientific">Hypsibius exemplaris</name>
    <name type="common">Freshwater tardigrade</name>
    <dbReference type="NCBI Taxonomy" id="2072580"/>
    <lineage>
        <taxon>Eukaryota</taxon>
        <taxon>Metazoa</taxon>
        <taxon>Ecdysozoa</taxon>
        <taxon>Tardigrada</taxon>
        <taxon>Eutardigrada</taxon>
        <taxon>Parachela</taxon>
        <taxon>Hypsibioidea</taxon>
        <taxon>Hypsibiidae</taxon>
        <taxon>Hypsibius</taxon>
    </lineage>
</organism>
<dbReference type="GO" id="GO:0005789">
    <property type="term" value="C:endoplasmic reticulum membrane"/>
    <property type="evidence" value="ECO:0007669"/>
    <property type="project" value="UniProtKB-SubCell"/>
</dbReference>
<sequence>MAKSKPDSRLEKNQIVSADFGGGIGGLASSGNMEDFTAKDFEDMIQLITRDNHCLNLFEDNALPMLSGTTDELDELFGGGSGNVGLQQQPVVEDNRAVDNFTPYAAVEVKTEIELSQSSNQPNQHANFHADTGYGSGFAAYTSQQLPQHTIQALYNPNFHASLNSYLTENAFANANHTGGGISASSLLPKILAQPSTIPCFATAPTQSSLHAALQRGCGAAPSTASSPPLAVISGGGLQNSTFSIVTVTEPVQPASTPVILPKPSVVSVKEPTGVAIQPKIAISRLVQPKPVQHVRVEKRTAHNAIERRYRTSINDKIMELKNLLVGTEEKLNKSAILRQATDYIRSLQKNNYKLKEENRMLRAKLEGKDISEYPRSSPESGFGDYVIMSSESSPSPHSEHSSICESEPSSPVSSTGPVAKKAKTKAAPKPAKSTEFNDRSRMVLCFLMFAVFFINPVQYLFGKSAPPVFADGVLGDGHSLKLDTDGSFFVFGQPRWLLWIINVVIILGILIRLYVFGEPVLRPKTESALRFWSLSRQADVDLSKGDRVGAIQNIASAFEACGRPLPRGGLDIFASLCWQSVRHALHHLVIGNWLEETVGFSLKSHDANRLEIVQKSARDAAILYHKLHRVYVTGLPKWERYLGGMNLALSAVNLAEAAGDALPADMLVEIYAAIALEMKRSMPRPVWYFLAYTLNRARRVCFRTYGGIPVGWDWLFHPMTLKFLRHWKADFNDHDSTMTVLQAPHDPVAYFARAYRHHILTTLLESHRKLSTLDDQQQIEEAVDDFLGRVDLVIECSSYGDVDWSLLERRGGLSRDHRARWWAAVLGTSAAAASQQNYRIQLRNYRDILEAALPACLEKDIAPQAVHLSYKVAFSVDSRGHNTATVDSLCCASQAVSHALWDVLSRNDHFCATALSIASKWLSVRLQEEAGEVFSTTGVMPIPWNEDISCRNRSVGKEETRKFVVNSSTER</sequence>
<dbReference type="Gene3D" id="4.10.280.10">
    <property type="entry name" value="Helix-loop-helix DNA-binding domain"/>
    <property type="match status" value="1"/>
</dbReference>
<dbReference type="PROSITE" id="PS50888">
    <property type="entry name" value="BHLH"/>
    <property type="match status" value="1"/>
</dbReference>
<keyword evidence="16" id="KW-1185">Reference proteome</keyword>
<feature type="coiled-coil region" evidence="11">
    <location>
        <begin position="338"/>
        <end position="365"/>
    </location>
</feature>
<keyword evidence="8 13" id="KW-0472">Membrane</keyword>
<keyword evidence="11" id="KW-0175">Coiled coil</keyword>
<keyword evidence="6" id="KW-0805">Transcription regulation</keyword>
<keyword evidence="3 13" id="KW-0812">Transmembrane</keyword>
<evidence type="ECO:0000256" key="8">
    <source>
        <dbReference type="ARBA" id="ARBA00023136"/>
    </source>
</evidence>
<dbReference type="InterPro" id="IPR036638">
    <property type="entry name" value="HLH_DNA-bd_sf"/>
</dbReference>
<evidence type="ECO:0000256" key="10">
    <source>
        <dbReference type="ARBA" id="ARBA00023242"/>
    </source>
</evidence>
<reference evidence="16" key="1">
    <citation type="submission" date="2017-01" db="EMBL/GenBank/DDBJ databases">
        <title>Comparative genomics of anhydrobiosis in the tardigrade Hypsibius dujardini.</title>
        <authorList>
            <person name="Yoshida Y."/>
            <person name="Koutsovoulos G."/>
            <person name="Laetsch D."/>
            <person name="Stevens L."/>
            <person name="Kumar S."/>
            <person name="Horikawa D."/>
            <person name="Ishino K."/>
            <person name="Komine S."/>
            <person name="Tomita M."/>
            <person name="Blaxter M."/>
            <person name="Arakawa K."/>
        </authorList>
    </citation>
    <scope>NUCLEOTIDE SEQUENCE [LARGE SCALE GENOMIC DNA]</scope>
    <source>
        <strain evidence="16">Z151</strain>
    </source>
</reference>
<keyword evidence="5 13" id="KW-1133">Transmembrane helix</keyword>
<accession>A0A1W0WSR9</accession>
<feature type="transmembrane region" description="Helical" evidence="13">
    <location>
        <begin position="497"/>
        <end position="516"/>
    </location>
</feature>
<gene>
    <name evidence="15" type="ORF">BV898_07654</name>
</gene>
<evidence type="ECO:0000256" key="6">
    <source>
        <dbReference type="ARBA" id="ARBA00023015"/>
    </source>
</evidence>
<name>A0A1W0WSR9_HYPEX</name>
<feature type="transmembrane region" description="Helical" evidence="13">
    <location>
        <begin position="443"/>
        <end position="462"/>
    </location>
</feature>
<dbReference type="CDD" id="cd11394">
    <property type="entry name" value="bHLHzip_SREBP"/>
    <property type="match status" value="1"/>
</dbReference>
<dbReference type="GO" id="GO:0000981">
    <property type="term" value="F:DNA-binding transcription factor activity, RNA polymerase II-specific"/>
    <property type="evidence" value="ECO:0007669"/>
    <property type="project" value="TreeGrafter"/>
</dbReference>
<evidence type="ECO:0000256" key="7">
    <source>
        <dbReference type="ARBA" id="ARBA00023125"/>
    </source>
</evidence>
<dbReference type="GO" id="GO:0005634">
    <property type="term" value="C:nucleus"/>
    <property type="evidence" value="ECO:0007669"/>
    <property type="project" value="UniProtKB-SubCell"/>
</dbReference>
<comment type="subcellular location">
    <subcellularLocation>
        <location evidence="2">Endoplasmic reticulum membrane</location>
        <topology evidence="2">Multi-pass membrane protein</topology>
    </subcellularLocation>
    <subcellularLocation>
        <location evidence="1">Nucleus</location>
    </subcellularLocation>
</comment>
<evidence type="ECO:0000256" key="4">
    <source>
        <dbReference type="ARBA" id="ARBA00022824"/>
    </source>
</evidence>
<dbReference type="SMART" id="SM00353">
    <property type="entry name" value="HLH"/>
    <property type="match status" value="1"/>
</dbReference>
<keyword evidence="9" id="KW-0804">Transcription</keyword>
<keyword evidence="10" id="KW-0539">Nucleus</keyword>
<evidence type="ECO:0000256" key="3">
    <source>
        <dbReference type="ARBA" id="ARBA00022692"/>
    </source>
</evidence>
<dbReference type="GO" id="GO:0046983">
    <property type="term" value="F:protein dimerization activity"/>
    <property type="evidence" value="ECO:0007669"/>
    <property type="project" value="InterPro"/>
</dbReference>